<sequence>MAGAPAEEAPDGLVIPLDGPVEDWEVFIDFEPRFPTPSPPAVSLGIESSIRQPGSTPQNQQVFVHPHAPVICAQKSWRQEEIPRNLISIGNGHPSVTARSHTVSETVDEGSHPTASSNLPGNSVKSTKRRFDDFISSFSSGENPSQQPRKRQEYLAERRKEVAKVRKVRACQRCRMRKLNCQTSGSCDRCINSVGGSMIIGERICVRHSLEELRFRGADLLHESHDRQSIQGLFKPDESVSRTVYLRFRSYDTGMPLRLEVYDYSQNPYDDDKVVSYTLSAKSPNEPRIPQFSTLATPKYAIFDQSLPSPQDLEEWIKQQVDPIEHTWSPSAMLFSSFRSLLTAYLNTGVELPSQGLLKAALSIMNLYECWRNVLLVQGEQSHEDMHYISKTAGLQIALIAKQGIAEYEMEILSEIDALICKPKRPSKENEFPIWAGFWSLSLLYRDILRRYRYMSHSVYYPKGHFDTAIALARHMYHTLTSSYSFLFRNRHPLDIDWQKDGNLPHIDREVDRQRMWNHLDGVKERTRLFFESYKHDEDDCIMRALMMEEKCLAVLPQHPAKASVAPFQENYLQPRNDVCYGRVVPISGFCQCWQ</sequence>
<dbReference type="CDD" id="cd00067">
    <property type="entry name" value="GAL4"/>
    <property type="match status" value="1"/>
</dbReference>
<dbReference type="GO" id="GO:0000981">
    <property type="term" value="F:DNA-binding transcription factor activity, RNA polymerase II-specific"/>
    <property type="evidence" value="ECO:0007669"/>
    <property type="project" value="InterPro"/>
</dbReference>
<dbReference type="InterPro" id="IPR052973">
    <property type="entry name" value="Fungal_sec-metab_reg_TF"/>
</dbReference>
<dbReference type="RefSeq" id="XP_024743792.1">
    <property type="nucleotide sequence ID" value="XM_024878890.1"/>
</dbReference>
<dbReference type="InterPro" id="IPR001138">
    <property type="entry name" value="Zn2Cys6_DnaBD"/>
</dbReference>
<dbReference type="OrthoDB" id="5426982at2759"/>
<dbReference type="GeneID" id="36586967"/>
<accession>A0A2J6TVA9</accession>
<dbReference type="PANTHER" id="PTHR35392">
    <property type="entry name" value="ZN(II)2CYS6 TRANSCRIPTION FACTOR (EUROFUNG)-RELATED-RELATED"/>
    <property type="match status" value="1"/>
</dbReference>
<dbReference type="InParanoid" id="A0A2J6TVA9"/>
<reference evidence="3 4" key="1">
    <citation type="submission" date="2016-04" db="EMBL/GenBank/DDBJ databases">
        <title>A degradative enzymes factory behind the ericoid mycorrhizal symbiosis.</title>
        <authorList>
            <consortium name="DOE Joint Genome Institute"/>
            <person name="Martino E."/>
            <person name="Morin E."/>
            <person name="Grelet G."/>
            <person name="Kuo A."/>
            <person name="Kohler A."/>
            <person name="Daghino S."/>
            <person name="Barry K."/>
            <person name="Choi C."/>
            <person name="Cichocki N."/>
            <person name="Clum A."/>
            <person name="Copeland A."/>
            <person name="Hainaut M."/>
            <person name="Haridas S."/>
            <person name="Labutti K."/>
            <person name="Lindquist E."/>
            <person name="Lipzen A."/>
            <person name="Khouja H.-R."/>
            <person name="Murat C."/>
            <person name="Ohm R."/>
            <person name="Olson A."/>
            <person name="Spatafora J."/>
            <person name="Veneault-Fourrey C."/>
            <person name="Henrissat B."/>
            <person name="Grigoriev I."/>
            <person name="Martin F."/>
            <person name="Perotto S."/>
        </authorList>
    </citation>
    <scope>NUCLEOTIDE SEQUENCE [LARGE SCALE GENOMIC DNA]</scope>
    <source>
        <strain evidence="3 4">E</strain>
    </source>
</reference>
<gene>
    <name evidence="3" type="ORF">K444DRAFT_605880</name>
</gene>
<dbReference type="EMBL" id="KZ613740">
    <property type="protein sequence ID" value="PMD66888.1"/>
    <property type="molecule type" value="Genomic_DNA"/>
</dbReference>
<dbReference type="Proteomes" id="UP000235371">
    <property type="component" value="Unassembled WGS sequence"/>
</dbReference>
<dbReference type="PANTHER" id="PTHR35392:SF1">
    <property type="entry name" value="ZN(II)2CYS6 TRANSCRIPTION FACTOR (EUROFUNG)"/>
    <property type="match status" value="1"/>
</dbReference>
<dbReference type="AlphaFoldDB" id="A0A2J6TVA9"/>
<name>A0A2J6TVA9_9HELO</name>
<feature type="region of interest" description="Disordered" evidence="2">
    <location>
        <begin position="87"/>
        <end position="126"/>
    </location>
</feature>
<dbReference type="GO" id="GO:0008270">
    <property type="term" value="F:zinc ion binding"/>
    <property type="evidence" value="ECO:0007669"/>
    <property type="project" value="InterPro"/>
</dbReference>
<evidence type="ECO:0000313" key="3">
    <source>
        <dbReference type="EMBL" id="PMD66888.1"/>
    </source>
</evidence>
<protein>
    <submittedName>
        <fullName evidence="3">Uncharacterized protein</fullName>
    </submittedName>
</protein>
<evidence type="ECO:0000256" key="1">
    <source>
        <dbReference type="ARBA" id="ARBA00023242"/>
    </source>
</evidence>
<evidence type="ECO:0000256" key="2">
    <source>
        <dbReference type="SAM" id="MobiDB-lite"/>
    </source>
</evidence>
<keyword evidence="4" id="KW-1185">Reference proteome</keyword>
<feature type="compositionally biased region" description="Polar residues" evidence="2">
    <location>
        <begin position="113"/>
        <end position="125"/>
    </location>
</feature>
<evidence type="ECO:0000313" key="4">
    <source>
        <dbReference type="Proteomes" id="UP000235371"/>
    </source>
</evidence>
<proteinExistence type="predicted"/>
<keyword evidence="1" id="KW-0539">Nucleus</keyword>
<organism evidence="3 4">
    <name type="scientific">Hyaloscypha bicolor E</name>
    <dbReference type="NCBI Taxonomy" id="1095630"/>
    <lineage>
        <taxon>Eukaryota</taxon>
        <taxon>Fungi</taxon>
        <taxon>Dikarya</taxon>
        <taxon>Ascomycota</taxon>
        <taxon>Pezizomycotina</taxon>
        <taxon>Leotiomycetes</taxon>
        <taxon>Helotiales</taxon>
        <taxon>Hyaloscyphaceae</taxon>
        <taxon>Hyaloscypha</taxon>
        <taxon>Hyaloscypha bicolor</taxon>
    </lineage>
</organism>